<name>A0A150XU97_9BACT</name>
<organism evidence="2 3">
    <name type="scientific">Roseivirga echinicomitans</name>
    <dbReference type="NCBI Taxonomy" id="296218"/>
    <lineage>
        <taxon>Bacteria</taxon>
        <taxon>Pseudomonadati</taxon>
        <taxon>Bacteroidota</taxon>
        <taxon>Cytophagia</taxon>
        <taxon>Cytophagales</taxon>
        <taxon>Roseivirgaceae</taxon>
        <taxon>Roseivirga</taxon>
    </lineage>
</organism>
<dbReference type="RefSeq" id="WP_068413159.1">
    <property type="nucleotide sequence ID" value="NZ_LRDB01000004.1"/>
</dbReference>
<evidence type="ECO:0000313" key="2">
    <source>
        <dbReference type="EMBL" id="KYG82329.1"/>
    </source>
</evidence>
<dbReference type="EMBL" id="LRDB01000004">
    <property type="protein sequence ID" value="KYG82329.1"/>
    <property type="molecule type" value="Genomic_DNA"/>
</dbReference>
<dbReference type="OrthoDB" id="850998at2"/>
<sequence length="200" mass="22572">MAEEISFLSHFITEEIYLIKDDVAPAATQEIKTEKASPTPTKEVKTEEVAETPVEKVISSPPAPVVEEAKPVYIKPLPTEGNNLKHCLIFFEAEQPQLEAEKKAFLLKVLTSVKRSLDDVLLVNVKEASPAQIEAMLNEFNHRHVLVFNSKKLDSYNNSPVYEVKEDRKKFYMKADDLGEIEATVALKKAIWAGLQKMFL</sequence>
<dbReference type="Proteomes" id="UP000075615">
    <property type="component" value="Unassembled WGS sequence"/>
</dbReference>
<keyword evidence="3" id="KW-1185">Reference proteome</keyword>
<dbReference type="STRING" id="296218.AWN68_15950"/>
<accession>A0A150XU97</accession>
<protein>
    <submittedName>
        <fullName evidence="2">Uncharacterized protein</fullName>
    </submittedName>
</protein>
<evidence type="ECO:0000313" key="3">
    <source>
        <dbReference type="Proteomes" id="UP000075615"/>
    </source>
</evidence>
<dbReference type="AlphaFoldDB" id="A0A150XU97"/>
<proteinExistence type="predicted"/>
<reference evidence="2 3" key="1">
    <citation type="submission" date="2016-01" db="EMBL/GenBank/DDBJ databases">
        <title>Genome sequencing of Roseivirga echinicomitans KMM 6058.</title>
        <authorList>
            <person name="Selvaratnam C."/>
            <person name="Thevarajoo S."/>
            <person name="Goh K.M."/>
            <person name="Ee R."/>
            <person name="Chan K.-G."/>
            <person name="Chong C.S."/>
        </authorList>
    </citation>
    <scope>NUCLEOTIDE SEQUENCE [LARGE SCALE GENOMIC DNA]</scope>
    <source>
        <strain evidence="2 3">KMM 6058</strain>
    </source>
</reference>
<evidence type="ECO:0000256" key="1">
    <source>
        <dbReference type="SAM" id="MobiDB-lite"/>
    </source>
</evidence>
<gene>
    <name evidence="2" type="ORF">AWN68_15950</name>
</gene>
<comment type="caution">
    <text evidence="2">The sequence shown here is derived from an EMBL/GenBank/DDBJ whole genome shotgun (WGS) entry which is preliminary data.</text>
</comment>
<feature type="region of interest" description="Disordered" evidence="1">
    <location>
        <begin position="29"/>
        <end position="53"/>
    </location>
</feature>